<evidence type="ECO:0000313" key="5">
    <source>
        <dbReference type="Proteomes" id="UP000004633"/>
    </source>
</evidence>
<reference evidence="4 5" key="1">
    <citation type="submission" date="2010-08" db="EMBL/GenBank/DDBJ databases">
        <authorList>
            <person name="Weinstock G."/>
            <person name="Sodergren E."/>
            <person name="Clifton S."/>
            <person name="Fulton L."/>
            <person name="Fulton B."/>
            <person name="Courtney L."/>
            <person name="Fronick C."/>
            <person name="Harrison M."/>
            <person name="Strong C."/>
            <person name="Farmer C."/>
            <person name="Delahaunty K."/>
            <person name="Markovic C."/>
            <person name="Hall O."/>
            <person name="Minx P."/>
            <person name="Tomlinson C."/>
            <person name="Mitreva M."/>
            <person name="Hou S."/>
            <person name="Chen J."/>
            <person name="Wollam A."/>
            <person name="Pepin K.H."/>
            <person name="Johnson M."/>
            <person name="Bhonagiri V."/>
            <person name="Zhang X."/>
            <person name="Suruliraj S."/>
            <person name="Warren W."/>
            <person name="Chinwalla A."/>
            <person name="Mardis E.R."/>
            <person name="Wilson R.K."/>
        </authorList>
    </citation>
    <scope>NUCLEOTIDE SEQUENCE [LARGE SCALE GENOMIC DNA]</scope>
    <source>
        <strain evidence="4 5">F0399</strain>
    </source>
</reference>
<dbReference type="SUPFAM" id="SSF51735">
    <property type="entry name" value="NAD(P)-binding Rossmann-fold domains"/>
    <property type="match status" value="1"/>
</dbReference>
<protein>
    <submittedName>
        <fullName evidence="4">Oxidoreductase, short chain dehydrogenase/reductase family protein</fullName>
    </submittedName>
</protein>
<dbReference type="Gene3D" id="3.40.50.720">
    <property type="entry name" value="NAD(P)-binding Rossmann-like Domain"/>
    <property type="match status" value="1"/>
</dbReference>
<dbReference type="PRINTS" id="PR00080">
    <property type="entry name" value="SDRFAMILY"/>
</dbReference>
<dbReference type="InterPro" id="IPR002347">
    <property type="entry name" value="SDR_fam"/>
</dbReference>
<comment type="similarity">
    <text evidence="1 3">Belongs to the short-chain dehydrogenases/reductases (SDR) family.</text>
</comment>
<dbReference type="PANTHER" id="PTHR42901:SF1">
    <property type="entry name" value="ALCOHOL DEHYDROGENASE"/>
    <property type="match status" value="1"/>
</dbReference>
<dbReference type="Pfam" id="PF00106">
    <property type="entry name" value="adh_short"/>
    <property type="match status" value="1"/>
</dbReference>
<dbReference type="PANTHER" id="PTHR42901">
    <property type="entry name" value="ALCOHOL DEHYDROGENASE"/>
    <property type="match status" value="1"/>
</dbReference>
<accession>E7N4P1</accession>
<gene>
    <name evidence="4" type="ORF">HMPREF9555_01990</name>
</gene>
<dbReference type="RefSeq" id="WP_009350637.1">
    <property type="nucleotide sequence ID" value="NZ_GL638155.1"/>
</dbReference>
<evidence type="ECO:0000256" key="2">
    <source>
        <dbReference type="ARBA" id="ARBA00023002"/>
    </source>
</evidence>
<dbReference type="PRINTS" id="PR00081">
    <property type="entry name" value="GDHRDH"/>
</dbReference>
<evidence type="ECO:0000256" key="1">
    <source>
        <dbReference type="ARBA" id="ARBA00006484"/>
    </source>
</evidence>
<comment type="caution">
    <text evidence="4">The sequence shown here is derived from an EMBL/GenBank/DDBJ whole genome shotgun (WGS) entry which is preliminary data.</text>
</comment>
<keyword evidence="5" id="KW-1185">Reference proteome</keyword>
<dbReference type="STRING" id="749551.HMPREF9555_01990"/>
<dbReference type="AlphaFoldDB" id="E7N4P1"/>
<proteinExistence type="inferred from homology"/>
<name>E7N4P1_9FIRM</name>
<sequence length="265" mass="29114">MSNKKYTVITGASSGIGYAAAKAFAARGKNLIVTARREAQLARLRDEITAAHPDVDVVIRTADLSVPENAHRLYDELRAYEIETWVNNAGFGSYGSVAEQNLTKIESILRLNIEALTILSTLFVHDYRDAAGAQLINISSCGGYTIVPTAVTYCATKFYVSAFTEGLAQELITSGAKLRAKVLAPAATRTEFGKVANDAAEYDYDARFGTYHTAEQMADFLLRLYDSDKILGRVNRETYEFELTAPLLPYAGNSSRNQKQPSCKR</sequence>
<dbReference type="CDD" id="cd05233">
    <property type="entry name" value="SDR_c"/>
    <property type="match status" value="1"/>
</dbReference>
<dbReference type="InterPro" id="IPR020904">
    <property type="entry name" value="Sc_DH/Rdtase_CS"/>
</dbReference>
<dbReference type="InterPro" id="IPR036291">
    <property type="entry name" value="NAD(P)-bd_dom_sf"/>
</dbReference>
<dbReference type="EMBL" id="AECV01000055">
    <property type="protein sequence ID" value="EFW28873.1"/>
    <property type="molecule type" value="Genomic_DNA"/>
</dbReference>
<dbReference type="Proteomes" id="UP000004633">
    <property type="component" value="Unassembled WGS sequence"/>
</dbReference>
<dbReference type="PROSITE" id="PS00061">
    <property type="entry name" value="ADH_SHORT"/>
    <property type="match status" value="1"/>
</dbReference>
<evidence type="ECO:0000313" key="4">
    <source>
        <dbReference type="EMBL" id="EFW28873.1"/>
    </source>
</evidence>
<dbReference type="GO" id="GO:0016491">
    <property type="term" value="F:oxidoreductase activity"/>
    <property type="evidence" value="ECO:0007669"/>
    <property type="project" value="UniProtKB-KW"/>
</dbReference>
<keyword evidence="2" id="KW-0560">Oxidoreductase</keyword>
<organism evidence="4 5">
    <name type="scientific">Selenomonas artemidis F0399</name>
    <dbReference type="NCBI Taxonomy" id="749551"/>
    <lineage>
        <taxon>Bacteria</taxon>
        <taxon>Bacillati</taxon>
        <taxon>Bacillota</taxon>
        <taxon>Negativicutes</taxon>
        <taxon>Selenomonadales</taxon>
        <taxon>Selenomonadaceae</taxon>
        <taxon>Selenomonas</taxon>
    </lineage>
</organism>
<dbReference type="HOGENOM" id="CLU_010194_2_1_9"/>
<evidence type="ECO:0000256" key="3">
    <source>
        <dbReference type="RuleBase" id="RU000363"/>
    </source>
</evidence>